<organism evidence="6 7">
    <name type="scientific">Fictibacillus iocasae</name>
    <dbReference type="NCBI Taxonomy" id="2715437"/>
    <lineage>
        <taxon>Bacteria</taxon>
        <taxon>Bacillati</taxon>
        <taxon>Bacillota</taxon>
        <taxon>Bacilli</taxon>
        <taxon>Bacillales</taxon>
        <taxon>Fictibacillaceae</taxon>
        <taxon>Fictibacillus</taxon>
    </lineage>
</organism>
<feature type="domain" description="Chalcone/stilbene synthase N-terminal" evidence="4">
    <location>
        <begin position="4"/>
        <end position="200"/>
    </location>
</feature>
<dbReference type="PIRSF" id="PIRSF000451">
    <property type="entry name" value="PKS_III"/>
    <property type="match status" value="1"/>
</dbReference>
<dbReference type="Proteomes" id="UP001596549">
    <property type="component" value="Unassembled WGS sequence"/>
</dbReference>
<dbReference type="InterPro" id="IPR012328">
    <property type="entry name" value="Chalcone/stilbene_synt_C"/>
</dbReference>
<dbReference type="PROSITE" id="PS00441">
    <property type="entry name" value="CHALCONE_SYNTH"/>
    <property type="match status" value="1"/>
</dbReference>
<reference evidence="7" key="1">
    <citation type="journal article" date="2019" name="Int. J. Syst. Evol. Microbiol.">
        <title>The Global Catalogue of Microorganisms (GCM) 10K type strain sequencing project: providing services to taxonomists for standard genome sequencing and annotation.</title>
        <authorList>
            <consortium name="The Broad Institute Genomics Platform"/>
            <consortium name="The Broad Institute Genome Sequencing Center for Infectious Disease"/>
            <person name="Wu L."/>
            <person name="Ma J."/>
        </authorList>
    </citation>
    <scope>NUCLEOTIDE SEQUENCE [LARGE SCALE GENOMIC DNA]</scope>
    <source>
        <strain evidence="7">NBRC 106396</strain>
    </source>
</reference>
<dbReference type="SUPFAM" id="SSF53901">
    <property type="entry name" value="Thiolase-like"/>
    <property type="match status" value="1"/>
</dbReference>
<dbReference type="InterPro" id="IPR016039">
    <property type="entry name" value="Thiolase-like"/>
</dbReference>
<name>A0ABW2NPX4_9BACL</name>
<dbReference type="PANTHER" id="PTHR11877:SF99">
    <property type="entry name" value="1,3,6,8-TETRAHYDROXYNAPHTHALENE SYNTHASE"/>
    <property type="match status" value="1"/>
</dbReference>
<dbReference type="Pfam" id="PF02797">
    <property type="entry name" value="Chal_sti_synt_C"/>
    <property type="match status" value="1"/>
</dbReference>
<dbReference type="InterPro" id="IPR018088">
    <property type="entry name" value="Chalcone/stilbene_synthase_AS"/>
</dbReference>
<keyword evidence="3" id="KW-0012">Acyltransferase</keyword>
<dbReference type="InterPro" id="IPR001099">
    <property type="entry name" value="Chalcone/stilbene_synt_N"/>
</dbReference>
<proteinExistence type="inferred from homology"/>
<dbReference type="EMBL" id="JBHTCP010000011">
    <property type="protein sequence ID" value="MFC7371193.1"/>
    <property type="molecule type" value="Genomic_DNA"/>
</dbReference>
<dbReference type="Gene3D" id="3.40.47.10">
    <property type="match status" value="2"/>
</dbReference>
<gene>
    <name evidence="6" type="ORF">ACFQPF_05850</name>
</gene>
<evidence type="ECO:0000256" key="3">
    <source>
        <dbReference type="ARBA" id="ARBA00023315"/>
    </source>
</evidence>
<dbReference type="InterPro" id="IPR011141">
    <property type="entry name" value="Polyketide_synthase_type-III"/>
</dbReference>
<dbReference type="Pfam" id="PF00195">
    <property type="entry name" value="Chal_sti_synt_N"/>
    <property type="match status" value="1"/>
</dbReference>
<evidence type="ECO:0000259" key="5">
    <source>
        <dbReference type="Pfam" id="PF02797"/>
    </source>
</evidence>
<evidence type="ECO:0000313" key="7">
    <source>
        <dbReference type="Proteomes" id="UP001596549"/>
    </source>
</evidence>
<sequence length="355" mass="39118">MPYILAAAVENPPHCIPQTKTAEFAKMLFSDSYSDIDRLMKVFVNGEIENRYFAAPLDWFKQPKSLQEKNDLYIKTAIQLGKSCIENLMAESGLNDLEAIDAIFFISSSGLATPSIEARLMNELPFSPHTKRIPVWGLGCAGGASGLARAHDYCKAYPKANVIVLAVELCSLTFVHNDRSKSNLVGTSLFADGCAAALISGNESRLAADASGIPEILDTLSTLMPHSEDVMGWEIKDEGLHVVFSRDIPNIISTWLQPNVEKFLIPHQLTGRDIKHFIAHPGGKKVLQAYEEALGFESNRTEISRNVLRDHGNMSSATVLYVYREFAKQKPKSGEYGLIAALGPGFSSEQLLVRW</sequence>
<protein>
    <submittedName>
        <fullName evidence="6">Type III polyketide synthase</fullName>
    </submittedName>
</protein>
<keyword evidence="7" id="KW-1185">Reference proteome</keyword>
<keyword evidence="2" id="KW-0808">Transferase</keyword>
<comment type="caution">
    <text evidence="6">The sequence shown here is derived from an EMBL/GenBank/DDBJ whole genome shotgun (WGS) entry which is preliminary data.</text>
</comment>
<dbReference type="CDD" id="cd00831">
    <property type="entry name" value="CHS_like"/>
    <property type="match status" value="1"/>
</dbReference>
<evidence type="ECO:0000256" key="1">
    <source>
        <dbReference type="ARBA" id="ARBA00005531"/>
    </source>
</evidence>
<feature type="domain" description="Chalcone/stilbene synthase C-terminal" evidence="5">
    <location>
        <begin position="219"/>
        <end position="354"/>
    </location>
</feature>
<dbReference type="PANTHER" id="PTHR11877">
    <property type="entry name" value="HYDROXYMETHYLGLUTARYL-COA SYNTHASE"/>
    <property type="match status" value="1"/>
</dbReference>
<evidence type="ECO:0000259" key="4">
    <source>
        <dbReference type="Pfam" id="PF00195"/>
    </source>
</evidence>
<dbReference type="RefSeq" id="WP_379747520.1">
    <property type="nucleotide sequence ID" value="NZ_JBHTCP010000011.1"/>
</dbReference>
<accession>A0ABW2NPX4</accession>
<evidence type="ECO:0000313" key="6">
    <source>
        <dbReference type="EMBL" id="MFC7371193.1"/>
    </source>
</evidence>
<evidence type="ECO:0000256" key="2">
    <source>
        <dbReference type="ARBA" id="ARBA00022679"/>
    </source>
</evidence>
<comment type="similarity">
    <text evidence="1">Belongs to the thiolase-like superfamily. Chalcone/stilbene synthases family.</text>
</comment>